<sequence length="517" mass="61012">MNQSWKMNASIETVLLKDKGSATALLVKMRSTDVAQELYDLYNYFQDIQKQNKNLQDSITTLRSAITNLLSLSGRKCQGGEFDKVCLNDLEMIQSIMNRVRVDIIKQSEDKPNNDLNGQQNQIDNLQKKIYFLEDSIQQLMTNYNRLSNINNQLFEQNYTQINNLNQLQQKYTQQNKKTSLILFENQLKSVNQNSINIEIDCQQFREQIININNQRQQLIELMQETLARFSHIQSENKVQQNMKNQSLDVNDFKQIINLIKESQTSINKYVEGIKKFVDKINLNPQNLNNLAIQDLLKKLSQNRECFVYIQNVQNMTLKILDQISQDYFQQQEKNKELEDLLGKLKKENIEIKEQLQDQINQLKEYNKKEQQLLSNQMIVKQCLNISNKYNNIFKEFNDQVKKEINRFSNLILILFPNVNEVSNISPDQDLLQDIQSFINSIDNQDIKNDDDSQEQKWQRSIDLFKKIYKRIPNNSIVNQYIIKSVESIVEIKGIIQEYKENVKKFKKEIEMSVQTN</sequence>
<dbReference type="AlphaFoldDB" id="A0A8S1ULE7"/>
<dbReference type="EMBL" id="CAJJDO010000042">
    <property type="protein sequence ID" value="CAD8165234.1"/>
    <property type="molecule type" value="Genomic_DNA"/>
</dbReference>
<organism evidence="2 3">
    <name type="scientific">Paramecium pentaurelia</name>
    <dbReference type="NCBI Taxonomy" id="43138"/>
    <lineage>
        <taxon>Eukaryota</taxon>
        <taxon>Sar</taxon>
        <taxon>Alveolata</taxon>
        <taxon>Ciliophora</taxon>
        <taxon>Intramacronucleata</taxon>
        <taxon>Oligohymenophorea</taxon>
        <taxon>Peniculida</taxon>
        <taxon>Parameciidae</taxon>
        <taxon>Paramecium</taxon>
    </lineage>
</organism>
<evidence type="ECO:0000256" key="1">
    <source>
        <dbReference type="SAM" id="Coils"/>
    </source>
</evidence>
<protein>
    <submittedName>
        <fullName evidence="2">Uncharacterized protein</fullName>
    </submittedName>
</protein>
<evidence type="ECO:0000313" key="2">
    <source>
        <dbReference type="EMBL" id="CAD8165234.1"/>
    </source>
</evidence>
<comment type="caution">
    <text evidence="2">The sequence shown here is derived from an EMBL/GenBank/DDBJ whole genome shotgun (WGS) entry which is preliminary data.</text>
</comment>
<proteinExistence type="predicted"/>
<gene>
    <name evidence="2" type="ORF">PPENT_87.1.T0420109</name>
</gene>
<reference evidence="2" key="1">
    <citation type="submission" date="2021-01" db="EMBL/GenBank/DDBJ databases">
        <authorList>
            <consortium name="Genoscope - CEA"/>
            <person name="William W."/>
        </authorList>
    </citation>
    <scope>NUCLEOTIDE SEQUENCE</scope>
</reference>
<name>A0A8S1ULE7_9CILI</name>
<evidence type="ECO:0000313" key="3">
    <source>
        <dbReference type="Proteomes" id="UP000689195"/>
    </source>
</evidence>
<feature type="coiled-coil region" evidence="1">
    <location>
        <begin position="489"/>
        <end position="516"/>
    </location>
</feature>
<feature type="coiled-coil region" evidence="1">
    <location>
        <begin position="116"/>
        <end position="157"/>
    </location>
</feature>
<keyword evidence="3" id="KW-1185">Reference proteome</keyword>
<accession>A0A8S1ULE7</accession>
<dbReference type="OrthoDB" id="312951at2759"/>
<dbReference type="Proteomes" id="UP000689195">
    <property type="component" value="Unassembled WGS sequence"/>
</dbReference>
<feature type="coiled-coil region" evidence="1">
    <location>
        <begin position="321"/>
        <end position="376"/>
    </location>
</feature>
<keyword evidence="1" id="KW-0175">Coiled coil</keyword>